<dbReference type="STRING" id="476157.GCA_001663155_00178"/>
<name>A0A562UTK5_9SPHN</name>
<evidence type="ECO:0000256" key="2">
    <source>
        <dbReference type="ARBA" id="ARBA00009347"/>
    </source>
</evidence>
<protein>
    <submittedName>
        <fullName evidence="10">Acyl-CoA dehydrogenase</fullName>
    </submittedName>
</protein>
<dbReference type="InterPro" id="IPR009100">
    <property type="entry name" value="AcylCoA_DH/oxidase_NM_dom_sf"/>
</dbReference>
<evidence type="ECO:0000256" key="4">
    <source>
        <dbReference type="ARBA" id="ARBA00022827"/>
    </source>
</evidence>
<dbReference type="PANTHER" id="PTHR48083">
    <property type="entry name" value="MEDIUM-CHAIN SPECIFIC ACYL-COA DEHYDROGENASE, MITOCHONDRIAL-RELATED"/>
    <property type="match status" value="1"/>
</dbReference>
<comment type="caution">
    <text evidence="10">The sequence shown here is derived from an EMBL/GenBank/DDBJ whole genome shotgun (WGS) entry which is preliminary data.</text>
</comment>
<evidence type="ECO:0000256" key="5">
    <source>
        <dbReference type="ARBA" id="ARBA00023002"/>
    </source>
</evidence>
<proteinExistence type="inferred from homology"/>
<evidence type="ECO:0000259" key="8">
    <source>
        <dbReference type="Pfam" id="PF02770"/>
    </source>
</evidence>
<dbReference type="InterPro" id="IPR050741">
    <property type="entry name" value="Acyl-CoA_dehydrogenase"/>
</dbReference>
<evidence type="ECO:0000259" key="9">
    <source>
        <dbReference type="Pfam" id="PF02771"/>
    </source>
</evidence>
<dbReference type="InterPro" id="IPR006091">
    <property type="entry name" value="Acyl-CoA_Oxase/DH_mid-dom"/>
</dbReference>
<evidence type="ECO:0000256" key="6">
    <source>
        <dbReference type="RuleBase" id="RU362125"/>
    </source>
</evidence>
<evidence type="ECO:0000256" key="3">
    <source>
        <dbReference type="ARBA" id="ARBA00022630"/>
    </source>
</evidence>
<evidence type="ECO:0000259" key="7">
    <source>
        <dbReference type="Pfam" id="PF00441"/>
    </source>
</evidence>
<keyword evidence="11" id="KW-1185">Reference proteome</keyword>
<dbReference type="PANTHER" id="PTHR48083:SF28">
    <property type="entry name" value="ACYL-COA DEHYDROGENASE FAMILY PROTEIN (AFU_ORTHOLOGUE AFUA_6G10880)-RELATED"/>
    <property type="match status" value="1"/>
</dbReference>
<dbReference type="EMBL" id="VLLK01000001">
    <property type="protein sequence ID" value="TWJ08945.1"/>
    <property type="molecule type" value="Genomic_DNA"/>
</dbReference>
<dbReference type="Proteomes" id="UP000320547">
    <property type="component" value="Unassembled WGS sequence"/>
</dbReference>
<sequence>MSCAPLFDQWRSRSPHYDETHEAVCDSVRTFVSREIMPHVDTWERDGELPRELHRKAAEAGVLGLGYPEEYGGSGTLEQRGFDIFHSLVQSEELCRPGAGGIPASLMIHGIGLPPVLAAGSEDLKQRIAPQVLSGEKIICLGITEPGGGSDVANLKTRAERRGDHYIVNGAKTLITSGMRADFVSLAVRTGDAGMGGVSLLLVELDREGVSRTPLEKMGWHSSDTATIHFDDVEVPAENLIGPENAGFGAIMRNFNGERLGMAQQAAAYSRLCYEDALDWARERETFGRPLITRQSIRHKLARMLQMIGATQAMIDHAAWTVKNGCPFPGDFALLKVQATQTMEYCAREACQIMGGASFVRGGRVERIYREVRVMAIGGGSEEIMYDLASRQFGF</sequence>
<organism evidence="10 11">
    <name type="scientific">Altererythrobacter ishigakiensis</name>
    <dbReference type="NCBI Taxonomy" id="476157"/>
    <lineage>
        <taxon>Bacteria</taxon>
        <taxon>Pseudomonadati</taxon>
        <taxon>Pseudomonadota</taxon>
        <taxon>Alphaproteobacteria</taxon>
        <taxon>Sphingomonadales</taxon>
        <taxon>Erythrobacteraceae</taxon>
        <taxon>Altererythrobacter</taxon>
    </lineage>
</organism>
<dbReference type="InterPro" id="IPR009075">
    <property type="entry name" value="AcylCo_DH/oxidase_C"/>
</dbReference>
<evidence type="ECO:0000256" key="1">
    <source>
        <dbReference type="ARBA" id="ARBA00001974"/>
    </source>
</evidence>
<dbReference type="GO" id="GO:0050660">
    <property type="term" value="F:flavin adenine dinucleotide binding"/>
    <property type="evidence" value="ECO:0007669"/>
    <property type="project" value="InterPro"/>
</dbReference>
<comment type="cofactor">
    <cofactor evidence="1 6">
        <name>FAD</name>
        <dbReference type="ChEBI" id="CHEBI:57692"/>
    </cofactor>
</comment>
<dbReference type="GO" id="GO:0005737">
    <property type="term" value="C:cytoplasm"/>
    <property type="evidence" value="ECO:0007669"/>
    <property type="project" value="TreeGrafter"/>
</dbReference>
<dbReference type="Gene3D" id="1.10.540.10">
    <property type="entry name" value="Acyl-CoA dehydrogenase/oxidase, N-terminal domain"/>
    <property type="match status" value="1"/>
</dbReference>
<dbReference type="Pfam" id="PF02771">
    <property type="entry name" value="Acyl-CoA_dh_N"/>
    <property type="match status" value="1"/>
</dbReference>
<dbReference type="SUPFAM" id="SSF47203">
    <property type="entry name" value="Acyl-CoA dehydrogenase C-terminal domain-like"/>
    <property type="match status" value="1"/>
</dbReference>
<dbReference type="Gene3D" id="2.40.110.10">
    <property type="entry name" value="Butyryl-CoA Dehydrogenase, subunit A, domain 2"/>
    <property type="match status" value="1"/>
</dbReference>
<keyword evidence="4 6" id="KW-0274">FAD</keyword>
<dbReference type="OrthoDB" id="9780544at2"/>
<comment type="similarity">
    <text evidence="2 6">Belongs to the acyl-CoA dehydrogenase family.</text>
</comment>
<dbReference type="GO" id="GO:0003995">
    <property type="term" value="F:acyl-CoA dehydrogenase activity"/>
    <property type="evidence" value="ECO:0007669"/>
    <property type="project" value="TreeGrafter"/>
</dbReference>
<dbReference type="InterPro" id="IPR037069">
    <property type="entry name" value="AcylCoA_DH/ox_N_sf"/>
</dbReference>
<dbReference type="GO" id="GO:0033539">
    <property type="term" value="P:fatty acid beta-oxidation using acyl-CoA dehydrogenase"/>
    <property type="evidence" value="ECO:0007669"/>
    <property type="project" value="TreeGrafter"/>
</dbReference>
<dbReference type="AlphaFoldDB" id="A0A562UTK5"/>
<feature type="domain" description="Acyl-CoA dehydrogenase/oxidase N-terminal" evidence="9">
    <location>
        <begin position="19"/>
        <end position="136"/>
    </location>
</feature>
<accession>A0A562UTK5</accession>
<dbReference type="Pfam" id="PF02770">
    <property type="entry name" value="Acyl-CoA_dh_M"/>
    <property type="match status" value="1"/>
</dbReference>
<reference evidence="10 11" key="1">
    <citation type="submission" date="2019-07" db="EMBL/GenBank/DDBJ databases">
        <title>Genomic Encyclopedia of Archaeal and Bacterial Type Strains, Phase II (KMG-II): from individual species to whole genera.</title>
        <authorList>
            <person name="Goeker M."/>
        </authorList>
    </citation>
    <scope>NUCLEOTIDE SEQUENCE [LARGE SCALE GENOMIC DNA]</scope>
    <source>
        <strain evidence="10 11">ATCC BAA-2084</strain>
    </source>
</reference>
<gene>
    <name evidence="10" type="ORF">JN10_0566</name>
</gene>
<evidence type="ECO:0000313" key="11">
    <source>
        <dbReference type="Proteomes" id="UP000320547"/>
    </source>
</evidence>
<dbReference type="InterPro" id="IPR013786">
    <property type="entry name" value="AcylCoA_DH/ox_N"/>
</dbReference>
<dbReference type="InterPro" id="IPR046373">
    <property type="entry name" value="Acyl-CoA_Oxase/DH_mid-dom_sf"/>
</dbReference>
<evidence type="ECO:0000313" key="10">
    <source>
        <dbReference type="EMBL" id="TWJ08945.1"/>
    </source>
</evidence>
<dbReference type="InterPro" id="IPR036250">
    <property type="entry name" value="AcylCo_DH-like_C"/>
</dbReference>
<dbReference type="RefSeq" id="WP_067596524.1">
    <property type="nucleotide sequence ID" value="NZ_CP015963.1"/>
</dbReference>
<feature type="domain" description="Acyl-CoA dehydrogenase/oxidase C-terminal" evidence="7">
    <location>
        <begin position="245"/>
        <end position="392"/>
    </location>
</feature>
<dbReference type="SUPFAM" id="SSF56645">
    <property type="entry name" value="Acyl-CoA dehydrogenase NM domain-like"/>
    <property type="match status" value="1"/>
</dbReference>
<dbReference type="Pfam" id="PF00441">
    <property type="entry name" value="Acyl-CoA_dh_1"/>
    <property type="match status" value="1"/>
</dbReference>
<keyword evidence="3 6" id="KW-0285">Flavoprotein</keyword>
<keyword evidence="5 6" id="KW-0560">Oxidoreductase</keyword>
<dbReference type="Gene3D" id="1.20.140.10">
    <property type="entry name" value="Butyryl-CoA Dehydrogenase, subunit A, domain 3"/>
    <property type="match status" value="1"/>
</dbReference>
<feature type="domain" description="Acyl-CoA oxidase/dehydrogenase middle" evidence="8">
    <location>
        <begin position="140"/>
        <end position="233"/>
    </location>
</feature>
<dbReference type="FunFam" id="2.40.110.10:FF:000002">
    <property type="entry name" value="Acyl-CoA dehydrogenase fadE12"/>
    <property type="match status" value="1"/>
</dbReference>